<gene>
    <name evidence="2" type="ORF">Psuf_073760</name>
</gene>
<dbReference type="EMBL" id="AP022871">
    <property type="protein sequence ID" value="BCB90063.1"/>
    <property type="molecule type" value="Genomic_DNA"/>
</dbReference>
<evidence type="ECO:0000313" key="2">
    <source>
        <dbReference type="EMBL" id="BCB90063.1"/>
    </source>
</evidence>
<keyword evidence="3" id="KW-1185">Reference proteome</keyword>
<organism evidence="2 3">
    <name type="scientific">Phytohabitans suffuscus</name>
    <dbReference type="NCBI Taxonomy" id="624315"/>
    <lineage>
        <taxon>Bacteria</taxon>
        <taxon>Bacillati</taxon>
        <taxon>Actinomycetota</taxon>
        <taxon>Actinomycetes</taxon>
        <taxon>Micromonosporales</taxon>
        <taxon>Micromonosporaceae</taxon>
    </lineage>
</organism>
<sequence length="60" mass="6432">MRTRPEQGLWTAEDEAARETHPTVRTKTDIAGSSNLRSGGLSPTGPPMWTNGVTPTPEAL</sequence>
<proteinExistence type="predicted"/>
<feature type="region of interest" description="Disordered" evidence="1">
    <location>
        <begin position="1"/>
        <end position="60"/>
    </location>
</feature>
<evidence type="ECO:0000256" key="1">
    <source>
        <dbReference type="SAM" id="MobiDB-lite"/>
    </source>
</evidence>
<dbReference type="Proteomes" id="UP000503011">
    <property type="component" value="Chromosome"/>
</dbReference>
<name>A0A6F8YVP2_9ACTN</name>
<evidence type="ECO:0000313" key="3">
    <source>
        <dbReference type="Proteomes" id="UP000503011"/>
    </source>
</evidence>
<dbReference type="AlphaFoldDB" id="A0A6F8YVP2"/>
<feature type="compositionally biased region" description="Basic and acidic residues" evidence="1">
    <location>
        <begin position="15"/>
        <end position="28"/>
    </location>
</feature>
<dbReference type="KEGG" id="psuu:Psuf_073760"/>
<reference evidence="2 3" key="1">
    <citation type="submission" date="2020-03" db="EMBL/GenBank/DDBJ databases">
        <title>Whole genome shotgun sequence of Phytohabitans suffuscus NBRC 105367.</title>
        <authorList>
            <person name="Komaki H."/>
            <person name="Tamura T."/>
        </authorList>
    </citation>
    <scope>NUCLEOTIDE SEQUENCE [LARGE SCALE GENOMIC DNA]</scope>
    <source>
        <strain evidence="2 3">NBRC 105367</strain>
    </source>
</reference>
<protein>
    <submittedName>
        <fullName evidence="2">Uncharacterized protein</fullName>
    </submittedName>
</protein>
<reference evidence="2 3" key="2">
    <citation type="submission" date="2020-03" db="EMBL/GenBank/DDBJ databases">
        <authorList>
            <person name="Ichikawa N."/>
            <person name="Kimura A."/>
            <person name="Kitahashi Y."/>
            <person name="Uohara A."/>
        </authorList>
    </citation>
    <scope>NUCLEOTIDE SEQUENCE [LARGE SCALE GENOMIC DNA]</scope>
    <source>
        <strain evidence="2 3">NBRC 105367</strain>
    </source>
</reference>
<accession>A0A6F8YVP2</accession>